<accession>A0A8J2KQG4</accession>
<keyword evidence="2" id="KW-1133">Transmembrane helix</keyword>
<dbReference type="Proteomes" id="UP000708208">
    <property type="component" value="Unassembled WGS sequence"/>
</dbReference>
<gene>
    <name evidence="4" type="ORF">AFUS01_LOCUS28279</name>
</gene>
<dbReference type="InterPro" id="IPR002018">
    <property type="entry name" value="CarbesteraseB"/>
</dbReference>
<evidence type="ECO:0000259" key="3">
    <source>
        <dbReference type="Pfam" id="PF00135"/>
    </source>
</evidence>
<feature type="domain" description="Carboxylesterase type B" evidence="3">
    <location>
        <begin position="44"/>
        <end position="130"/>
    </location>
</feature>
<dbReference type="PANTHER" id="PTHR11559">
    <property type="entry name" value="CARBOXYLESTERASE"/>
    <property type="match status" value="1"/>
</dbReference>
<protein>
    <recommendedName>
        <fullName evidence="3">Carboxylesterase type B domain-containing protein</fullName>
    </recommendedName>
</protein>
<keyword evidence="1" id="KW-0325">Glycoprotein</keyword>
<keyword evidence="2" id="KW-0812">Transmembrane</keyword>
<dbReference type="InterPro" id="IPR019819">
    <property type="entry name" value="Carboxylesterase_B_CS"/>
</dbReference>
<feature type="non-terminal residue" evidence="4">
    <location>
        <position position="1"/>
    </location>
</feature>
<evidence type="ECO:0000256" key="2">
    <source>
        <dbReference type="SAM" id="Phobius"/>
    </source>
</evidence>
<dbReference type="InterPro" id="IPR050309">
    <property type="entry name" value="Type-B_Carboxylest/Lipase"/>
</dbReference>
<dbReference type="PROSITE" id="PS00941">
    <property type="entry name" value="CARBOXYLESTERASE_B_2"/>
    <property type="match status" value="1"/>
</dbReference>
<dbReference type="AlphaFoldDB" id="A0A8J2KQG4"/>
<feature type="transmembrane region" description="Helical" evidence="2">
    <location>
        <begin position="21"/>
        <end position="39"/>
    </location>
</feature>
<keyword evidence="2" id="KW-0472">Membrane</keyword>
<dbReference type="OrthoDB" id="19653at2759"/>
<keyword evidence="5" id="KW-1185">Reference proteome</keyword>
<proteinExistence type="predicted"/>
<name>A0A8J2KQG4_9HEXA</name>
<comment type="caution">
    <text evidence="4">The sequence shown here is derived from an EMBL/GenBank/DDBJ whole genome shotgun (WGS) entry which is preliminary data.</text>
</comment>
<evidence type="ECO:0000313" key="4">
    <source>
        <dbReference type="EMBL" id="CAG7817731.1"/>
    </source>
</evidence>
<dbReference type="Pfam" id="PF00135">
    <property type="entry name" value="COesterase"/>
    <property type="match status" value="1"/>
</dbReference>
<organism evidence="4 5">
    <name type="scientific">Allacma fusca</name>
    <dbReference type="NCBI Taxonomy" id="39272"/>
    <lineage>
        <taxon>Eukaryota</taxon>
        <taxon>Metazoa</taxon>
        <taxon>Ecdysozoa</taxon>
        <taxon>Arthropoda</taxon>
        <taxon>Hexapoda</taxon>
        <taxon>Collembola</taxon>
        <taxon>Symphypleona</taxon>
        <taxon>Sminthuridae</taxon>
        <taxon>Allacma</taxon>
    </lineage>
</organism>
<evidence type="ECO:0000313" key="5">
    <source>
        <dbReference type="Proteomes" id="UP000708208"/>
    </source>
</evidence>
<reference evidence="4" key="1">
    <citation type="submission" date="2021-06" db="EMBL/GenBank/DDBJ databases">
        <authorList>
            <person name="Hodson N. C."/>
            <person name="Mongue J. A."/>
            <person name="Jaron S. K."/>
        </authorList>
    </citation>
    <scope>NUCLEOTIDE SEQUENCE</scope>
</reference>
<dbReference type="EMBL" id="CAJVCH010401990">
    <property type="protein sequence ID" value="CAG7817731.1"/>
    <property type="molecule type" value="Genomic_DNA"/>
</dbReference>
<evidence type="ECO:0000256" key="1">
    <source>
        <dbReference type="ARBA" id="ARBA00023180"/>
    </source>
</evidence>
<sequence length="130" mass="14579">MFNGLFTTQEKKGVGLKKREILTIGLALLVYYAYIRFIYKPEGPTINISTGNIRGSIAKSRTGLEYYEFLGIPYAKPPVGQLRFEPPQPAESWTGVRDASRYGAACLQLDIVTGYVYGREDCLFINVFVP</sequence>